<dbReference type="EMBL" id="CM044707">
    <property type="protein sequence ID" value="KAI5653486.1"/>
    <property type="molecule type" value="Genomic_DNA"/>
</dbReference>
<evidence type="ECO:0000313" key="2">
    <source>
        <dbReference type="Proteomes" id="UP001060085"/>
    </source>
</evidence>
<evidence type="ECO:0000313" key="1">
    <source>
        <dbReference type="EMBL" id="KAI5653486.1"/>
    </source>
</evidence>
<name>A0ACB9ZYA9_CATRO</name>
<protein>
    <submittedName>
        <fullName evidence="1">Uncharacterized protein</fullName>
    </submittedName>
</protein>
<sequence length="271" mass="30372">MMELLLGIGYVELALFPKQYNENLIKEFYANLTEEFCNPKSLAYGQVYVRGHVIYFSPANIAHYLSCPHYIDIEGTSLEEEADFDEVTKVLTSDAGAVWSETNRLNSNSMKMPYRALFRVFCENWLPTTNVTVVLKERAHLLYTFVTRKKINICTVTFRNILIQIDKKKSNIHKKKANKIALPYPCLSSEYLLGCIDPLLPSDSWERALDPLVMPKNTAPGVVPDSLTPSTQGHTSPGQSTGQQSSKKKQPSSKLASPSPPPVLNPHKLPA</sequence>
<organism evidence="1 2">
    <name type="scientific">Catharanthus roseus</name>
    <name type="common">Madagascar periwinkle</name>
    <name type="synonym">Vinca rosea</name>
    <dbReference type="NCBI Taxonomy" id="4058"/>
    <lineage>
        <taxon>Eukaryota</taxon>
        <taxon>Viridiplantae</taxon>
        <taxon>Streptophyta</taxon>
        <taxon>Embryophyta</taxon>
        <taxon>Tracheophyta</taxon>
        <taxon>Spermatophyta</taxon>
        <taxon>Magnoliopsida</taxon>
        <taxon>eudicotyledons</taxon>
        <taxon>Gunneridae</taxon>
        <taxon>Pentapetalae</taxon>
        <taxon>asterids</taxon>
        <taxon>lamiids</taxon>
        <taxon>Gentianales</taxon>
        <taxon>Apocynaceae</taxon>
        <taxon>Rauvolfioideae</taxon>
        <taxon>Vinceae</taxon>
        <taxon>Catharanthinae</taxon>
        <taxon>Catharanthus</taxon>
    </lineage>
</organism>
<proteinExistence type="predicted"/>
<accession>A0ACB9ZYA9</accession>
<gene>
    <name evidence="1" type="ORF">M9H77_30673</name>
</gene>
<reference evidence="2" key="1">
    <citation type="journal article" date="2023" name="Nat. Plants">
        <title>Single-cell RNA sequencing provides a high-resolution roadmap for understanding the multicellular compartmentation of specialized metabolism.</title>
        <authorList>
            <person name="Sun S."/>
            <person name="Shen X."/>
            <person name="Li Y."/>
            <person name="Li Y."/>
            <person name="Wang S."/>
            <person name="Li R."/>
            <person name="Zhang H."/>
            <person name="Shen G."/>
            <person name="Guo B."/>
            <person name="Wei J."/>
            <person name="Xu J."/>
            <person name="St-Pierre B."/>
            <person name="Chen S."/>
            <person name="Sun C."/>
        </authorList>
    </citation>
    <scope>NUCLEOTIDE SEQUENCE [LARGE SCALE GENOMIC DNA]</scope>
</reference>
<dbReference type="Proteomes" id="UP001060085">
    <property type="component" value="Linkage Group LG07"/>
</dbReference>
<comment type="caution">
    <text evidence="1">The sequence shown here is derived from an EMBL/GenBank/DDBJ whole genome shotgun (WGS) entry which is preliminary data.</text>
</comment>
<keyword evidence="2" id="KW-1185">Reference proteome</keyword>